<dbReference type="CDD" id="cd06223">
    <property type="entry name" value="PRTases_typeI"/>
    <property type="match status" value="1"/>
</dbReference>
<dbReference type="Gene3D" id="3.40.50.2020">
    <property type="match status" value="1"/>
</dbReference>
<dbReference type="Proteomes" id="UP000823786">
    <property type="component" value="Unassembled WGS sequence"/>
</dbReference>
<organism evidence="2 3">
    <name type="scientific">Rhizobium herbae</name>
    <dbReference type="NCBI Taxonomy" id="508661"/>
    <lineage>
        <taxon>Bacteria</taxon>
        <taxon>Pseudomonadati</taxon>
        <taxon>Pseudomonadota</taxon>
        <taxon>Alphaproteobacteria</taxon>
        <taxon>Hyphomicrobiales</taxon>
        <taxon>Rhizobiaceae</taxon>
        <taxon>Rhizobium/Agrobacterium group</taxon>
        <taxon>Rhizobium</taxon>
    </lineage>
</organism>
<evidence type="ECO:0000313" key="2">
    <source>
        <dbReference type="EMBL" id="MBP1860606.1"/>
    </source>
</evidence>
<dbReference type="SUPFAM" id="SSF53271">
    <property type="entry name" value="PRTase-like"/>
    <property type="match status" value="1"/>
</dbReference>
<dbReference type="GO" id="GO:0016757">
    <property type="term" value="F:glycosyltransferase activity"/>
    <property type="evidence" value="ECO:0007669"/>
    <property type="project" value="UniProtKB-KW"/>
</dbReference>
<keyword evidence="2" id="KW-0328">Glycosyltransferase</keyword>
<feature type="domain" description="Phosphoribosyltransferase" evidence="1">
    <location>
        <begin position="8"/>
        <end position="176"/>
    </location>
</feature>
<name>A0ABS4ERM3_9HYPH</name>
<dbReference type="Gene3D" id="3.30.1310.20">
    <property type="entry name" value="PRTase-like"/>
    <property type="match status" value="1"/>
</dbReference>
<sequence>MSFANRRDAGRRLAAALAGYRDKHPVVVALPRGGVIVAVEIASALAAALDLLVVRKIGVPFQPELAMGAIVDGSEPTIVRNESVIRQARIQDREFSAICQSEQAEIDRRRRLYLGGRSNIPLGGRVVIVVDDGIATGSTVKAALKAIRKQRPQELVLAVPVAPPETLEELGRDVDALVCLESPFVFYSVGHFYDDFRQVSDAEVIAALETADQNGPA</sequence>
<dbReference type="InterPro" id="IPR000836">
    <property type="entry name" value="PRTase_dom"/>
</dbReference>
<proteinExistence type="predicted"/>
<accession>A0ABS4ERM3</accession>
<dbReference type="EMBL" id="JAGGJV010000007">
    <property type="protein sequence ID" value="MBP1860606.1"/>
    <property type="molecule type" value="Genomic_DNA"/>
</dbReference>
<reference evidence="2 3" key="1">
    <citation type="submission" date="2021-03" db="EMBL/GenBank/DDBJ databases">
        <title>Genomic Encyclopedia of Type Strains, Phase IV (KMG-IV): sequencing the most valuable type-strain genomes for metagenomic binning, comparative biology and taxonomic classification.</title>
        <authorList>
            <person name="Goeker M."/>
        </authorList>
    </citation>
    <scope>NUCLEOTIDE SEQUENCE [LARGE SCALE GENOMIC DNA]</scope>
    <source>
        <strain evidence="2 3">DSM 26427</strain>
    </source>
</reference>
<dbReference type="Pfam" id="PF00156">
    <property type="entry name" value="Pribosyltran"/>
    <property type="match status" value="1"/>
</dbReference>
<protein>
    <submittedName>
        <fullName evidence="2">Phosphoribosyltransferase</fullName>
    </submittedName>
</protein>
<comment type="caution">
    <text evidence="2">The sequence shown here is derived from an EMBL/GenBank/DDBJ whole genome shotgun (WGS) entry which is preliminary data.</text>
</comment>
<keyword evidence="3" id="KW-1185">Reference proteome</keyword>
<gene>
    <name evidence="2" type="ORF">J2Z75_004127</name>
</gene>
<dbReference type="RefSeq" id="WP_209854589.1">
    <property type="nucleotide sequence ID" value="NZ_JAGGJV010000007.1"/>
</dbReference>
<evidence type="ECO:0000313" key="3">
    <source>
        <dbReference type="Proteomes" id="UP000823786"/>
    </source>
</evidence>
<dbReference type="InterPro" id="IPR029057">
    <property type="entry name" value="PRTase-like"/>
</dbReference>
<keyword evidence="2" id="KW-0808">Transferase</keyword>
<evidence type="ECO:0000259" key="1">
    <source>
        <dbReference type="Pfam" id="PF00156"/>
    </source>
</evidence>